<dbReference type="CDD" id="cd09725">
    <property type="entry name" value="Cas2_I_II_III"/>
    <property type="match status" value="1"/>
</dbReference>
<keyword evidence="1" id="KW-0540">Nuclease</keyword>
<dbReference type="EMBL" id="CP132914">
    <property type="protein sequence ID" value="WMB74790.1"/>
    <property type="molecule type" value="Genomic_DNA"/>
</dbReference>
<keyword evidence="2" id="KW-0479">Metal-binding</keyword>
<evidence type="ECO:0000256" key="6">
    <source>
        <dbReference type="ARBA" id="ARBA00023118"/>
    </source>
</evidence>
<proteinExistence type="predicted"/>
<evidence type="ECO:0000256" key="4">
    <source>
        <dbReference type="ARBA" id="ARBA00022801"/>
    </source>
</evidence>
<dbReference type="GeneID" id="301339400"/>
<evidence type="ECO:0000256" key="3">
    <source>
        <dbReference type="ARBA" id="ARBA00022759"/>
    </source>
</evidence>
<dbReference type="Proteomes" id="UP001236800">
    <property type="component" value="Chromosome"/>
</dbReference>
<dbReference type="KEGG" id="sog:RA178_09415"/>
<evidence type="ECO:0000256" key="1">
    <source>
        <dbReference type="ARBA" id="ARBA00022722"/>
    </source>
</evidence>
<organism evidence="7">
    <name type="scientific">Shewanella oncorhynchi</name>
    <dbReference type="NCBI Taxonomy" id="2726434"/>
    <lineage>
        <taxon>Bacteria</taxon>
        <taxon>Pseudomonadati</taxon>
        <taxon>Pseudomonadota</taxon>
        <taxon>Gammaproteobacteria</taxon>
        <taxon>Alteromonadales</taxon>
        <taxon>Shewanellaceae</taxon>
        <taxon>Shewanella</taxon>
    </lineage>
</organism>
<dbReference type="GO" id="GO:0043571">
    <property type="term" value="P:maintenance of CRISPR repeat elements"/>
    <property type="evidence" value="ECO:0007669"/>
    <property type="project" value="InterPro"/>
</dbReference>
<accession>A0AA50KG20</accession>
<evidence type="ECO:0000256" key="5">
    <source>
        <dbReference type="ARBA" id="ARBA00022842"/>
    </source>
</evidence>
<dbReference type="InterPro" id="IPR021127">
    <property type="entry name" value="CRISPR_associated_Cas2"/>
</dbReference>
<dbReference type="GO" id="GO:0004521">
    <property type="term" value="F:RNA endonuclease activity"/>
    <property type="evidence" value="ECO:0007669"/>
    <property type="project" value="InterPro"/>
</dbReference>
<protein>
    <submittedName>
        <fullName evidence="7">CRISPR-associated endonuclease Cas2</fullName>
    </submittedName>
</protein>
<evidence type="ECO:0000256" key="2">
    <source>
        <dbReference type="ARBA" id="ARBA00022723"/>
    </source>
</evidence>
<dbReference type="RefSeq" id="WP_306685209.1">
    <property type="nucleotide sequence ID" value="NZ_CP132914.1"/>
</dbReference>
<gene>
    <name evidence="7" type="ORF">RA178_09415</name>
</gene>
<reference evidence="7" key="1">
    <citation type="submission" date="2023-08" db="EMBL/GenBank/DDBJ databases">
        <title>Complete genome sequence of Shewanella oncorhynchi Z-P2, a siderophore putrebactin-producing bacterium.</title>
        <authorList>
            <person name="Zhang Y."/>
        </authorList>
    </citation>
    <scope>NUCLEOTIDE SEQUENCE</scope>
    <source>
        <strain evidence="7">Z-P2</strain>
    </source>
</reference>
<name>A0AA50KG20_9GAMM</name>
<evidence type="ECO:0000313" key="7">
    <source>
        <dbReference type="EMBL" id="WMB74790.1"/>
    </source>
</evidence>
<sequence length="47" mass="5369">MPTPCFLIAYDIHQPKKRRRALKKLRNFSGYPATTLLPLPDVSEGVE</sequence>
<keyword evidence="6" id="KW-0051">Antiviral defense</keyword>
<keyword evidence="4" id="KW-0378">Hydrolase</keyword>
<dbReference type="AlphaFoldDB" id="A0AA50KG20"/>
<keyword evidence="5" id="KW-0460">Magnesium</keyword>
<keyword evidence="3 7" id="KW-0255">Endonuclease</keyword>